<dbReference type="SUPFAM" id="SSF48264">
    <property type="entry name" value="Cytochrome P450"/>
    <property type="match status" value="1"/>
</dbReference>
<dbReference type="GO" id="GO:0005506">
    <property type="term" value="F:iron ion binding"/>
    <property type="evidence" value="ECO:0007669"/>
    <property type="project" value="InterPro"/>
</dbReference>
<evidence type="ECO:0000256" key="13">
    <source>
        <dbReference type="PIRSR" id="PIRSR602403-1"/>
    </source>
</evidence>
<comment type="pathway">
    <text evidence="3">Secondary metabolite biosynthesis; terpenoid biosynthesis.</text>
</comment>
<evidence type="ECO:0000256" key="11">
    <source>
        <dbReference type="ARBA" id="ARBA00023033"/>
    </source>
</evidence>
<dbReference type="PROSITE" id="PS00086">
    <property type="entry name" value="CYTOCHROME_P450"/>
    <property type="match status" value="1"/>
</dbReference>
<sequence>MVWNIFTKAIFLYLGCLVVLLLRYSIHLFSVHRTLRHVPGPRSSSLFWGEEWLLYHTLPGSHYVRWHQRFGKVVKFTGAFGHQVLSITDPRAISYILGEGIYSFPKPNGVREWFKATLGEGILWVEGTHAHEKQKRSLAPALRYPLVNDTRRSSLTFNCSQQSVKIMTPMFYETSAKLACQWSKLFDQGSCEDVEIEITNWAGRFALDTVGRAAFSYDFGCLSGEPHALAEALDGLTNNENKLSSFYMRALFWIFPSILSIGTKGEMIRKTKQELGSIASKMWKDAKVVGADGRNMLAVMFNSNDRTKFGEEYIVSQMRTVISAGYEPVSALIAWMLYELASNEHLQQKLREEIWSAGDASFDELNANCPLLDAVFKETLRMHPPILENHHEAAETIAVPLSEPLPGTSECHLIIPKGTILEIPVNVVQTDPTIWGSDAERFRPERWLERKEEGIRHGREIFAFSEGPRSCIGKAFAMCEIKESLTPLTDLFFILTLQQVLMVTLLRQFSFTCSYEIEPFQSFVIRPRIKGQGPSSLPLKVRKL</sequence>
<gene>
    <name evidence="15" type="ORF">IW261DRAFT_1334455</name>
</gene>
<evidence type="ECO:0000256" key="1">
    <source>
        <dbReference type="ARBA" id="ARBA00001971"/>
    </source>
</evidence>
<keyword evidence="11 14" id="KW-0503">Monooxygenase</keyword>
<dbReference type="GO" id="GO:0016020">
    <property type="term" value="C:membrane"/>
    <property type="evidence" value="ECO:0007669"/>
    <property type="project" value="UniProtKB-SubCell"/>
</dbReference>
<evidence type="ECO:0000313" key="16">
    <source>
        <dbReference type="Proteomes" id="UP001175227"/>
    </source>
</evidence>
<dbReference type="GO" id="GO:0016705">
    <property type="term" value="F:oxidoreductase activity, acting on paired donors, with incorporation or reduction of molecular oxygen"/>
    <property type="evidence" value="ECO:0007669"/>
    <property type="project" value="InterPro"/>
</dbReference>
<dbReference type="PANTHER" id="PTHR24305">
    <property type="entry name" value="CYTOCHROME P450"/>
    <property type="match status" value="1"/>
</dbReference>
<dbReference type="InterPro" id="IPR036396">
    <property type="entry name" value="Cyt_P450_sf"/>
</dbReference>
<evidence type="ECO:0000256" key="7">
    <source>
        <dbReference type="ARBA" id="ARBA00022723"/>
    </source>
</evidence>
<keyword evidence="9 14" id="KW-0560">Oxidoreductase</keyword>
<evidence type="ECO:0000256" key="12">
    <source>
        <dbReference type="ARBA" id="ARBA00023136"/>
    </source>
</evidence>
<reference evidence="15" key="1">
    <citation type="submission" date="2023-06" db="EMBL/GenBank/DDBJ databases">
        <authorList>
            <consortium name="Lawrence Berkeley National Laboratory"/>
            <person name="Ahrendt S."/>
            <person name="Sahu N."/>
            <person name="Indic B."/>
            <person name="Wong-Bajracharya J."/>
            <person name="Merenyi Z."/>
            <person name="Ke H.-M."/>
            <person name="Monk M."/>
            <person name="Kocsube S."/>
            <person name="Drula E."/>
            <person name="Lipzen A."/>
            <person name="Balint B."/>
            <person name="Henrissat B."/>
            <person name="Andreopoulos B."/>
            <person name="Martin F.M."/>
            <person name="Harder C.B."/>
            <person name="Rigling D."/>
            <person name="Ford K.L."/>
            <person name="Foster G.D."/>
            <person name="Pangilinan J."/>
            <person name="Papanicolaou A."/>
            <person name="Barry K."/>
            <person name="LaButti K."/>
            <person name="Viragh M."/>
            <person name="Koriabine M."/>
            <person name="Yan M."/>
            <person name="Riley R."/>
            <person name="Champramary S."/>
            <person name="Plett K.L."/>
            <person name="Tsai I.J."/>
            <person name="Slot J."/>
            <person name="Sipos G."/>
            <person name="Plett J."/>
            <person name="Nagy L.G."/>
            <person name="Grigoriev I.V."/>
        </authorList>
    </citation>
    <scope>NUCLEOTIDE SEQUENCE</scope>
    <source>
        <strain evidence="15">ICMP 16352</strain>
    </source>
</reference>
<dbReference type="GO" id="GO:0020037">
    <property type="term" value="F:heme binding"/>
    <property type="evidence" value="ECO:0007669"/>
    <property type="project" value="InterPro"/>
</dbReference>
<comment type="caution">
    <text evidence="15">The sequence shown here is derived from an EMBL/GenBank/DDBJ whole genome shotgun (WGS) entry which is preliminary data.</text>
</comment>
<dbReference type="PRINTS" id="PR00465">
    <property type="entry name" value="EP450IV"/>
</dbReference>
<dbReference type="EMBL" id="JAUEPR010000008">
    <property type="protein sequence ID" value="KAK0481579.1"/>
    <property type="molecule type" value="Genomic_DNA"/>
</dbReference>
<feature type="binding site" description="axial binding residue" evidence="13">
    <location>
        <position position="471"/>
    </location>
    <ligand>
        <name>heme</name>
        <dbReference type="ChEBI" id="CHEBI:30413"/>
    </ligand>
    <ligandPart>
        <name>Fe</name>
        <dbReference type="ChEBI" id="CHEBI:18248"/>
    </ligandPart>
</feature>
<dbReference type="Pfam" id="PF00067">
    <property type="entry name" value="p450"/>
    <property type="match status" value="1"/>
</dbReference>
<keyword evidence="5 13" id="KW-0349">Heme</keyword>
<evidence type="ECO:0000256" key="6">
    <source>
        <dbReference type="ARBA" id="ARBA00022692"/>
    </source>
</evidence>
<organism evidence="15 16">
    <name type="scientific">Armillaria novae-zelandiae</name>
    <dbReference type="NCBI Taxonomy" id="153914"/>
    <lineage>
        <taxon>Eukaryota</taxon>
        <taxon>Fungi</taxon>
        <taxon>Dikarya</taxon>
        <taxon>Basidiomycota</taxon>
        <taxon>Agaricomycotina</taxon>
        <taxon>Agaricomycetes</taxon>
        <taxon>Agaricomycetidae</taxon>
        <taxon>Agaricales</taxon>
        <taxon>Marasmiineae</taxon>
        <taxon>Physalacriaceae</taxon>
        <taxon>Armillaria</taxon>
    </lineage>
</organism>
<dbReference type="GO" id="GO:0004497">
    <property type="term" value="F:monooxygenase activity"/>
    <property type="evidence" value="ECO:0007669"/>
    <property type="project" value="UniProtKB-KW"/>
</dbReference>
<evidence type="ECO:0000256" key="14">
    <source>
        <dbReference type="RuleBase" id="RU000461"/>
    </source>
</evidence>
<evidence type="ECO:0000256" key="4">
    <source>
        <dbReference type="ARBA" id="ARBA00010617"/>
    </source>
</evidence>
<proteinExistence type="inferred from homology"/>
<dbReference type="InterPro" id="IPR017972">
    <property type="entry name" value="Cyt_P450_CS"/>
</dbReference>
<dbReference type="PANTHER" id="PTHR24305:SF166">
    <property type="entry name" value="CYTOCHROME P450 12A4, MITOCHONDRIAL-RELATED"/>
    <property type="match status" value="1"/>
</dbReference>
<evidence type="ECO:0000256" key="2">
    <source>
        <dbReference type="ARBA" id="ARBA00004370"/>
    </source>
</evidence>
<evidence type="ECO:0000256" key="10">
    <source>
        <dbReference type="ARBA" id="ARBA00023004"/>
    </source>
</evidence>
<keyword evidence="8" id="KW-1133">Transmembrane helix</keyword>
<keyword evidence="12" id="KW-0472">Membrane</keyword>
<dbReference type="PRINTS" id="PR00385">
    <property type="entry name" value="P450"/>
</dbReference>
<dbReference type="Proteomes" id="UP001175227">
    <property type="component" value="Unassembled WGS sequence"/>
</dbReference>
<comment type="cofactor">
    <cofactor evidence="1 13">
        <name>heme</name>
        <dbReference type="ChEBI" id="CHEBI:30413"/>
    </cofactor>
</comment>
<dbReference type="AlphaFoldDB" id="A0AA39PDI0"/>
<evidence type="ECO:0000256" key="3">
    <source>
        <dbReference type="ARBA" id="ARBA00004721"/>
    </source>
</evidence>
<evidence type="ECO:0000256" key="9">
    <source>
        <dbReference type="ARBA" id="ARBA00023002"/>
    </source>
</evidence>
<keyword evidence="16" id="KW-1185">Reference proteome</keyword>
<dbReference type="Gene3D" id="1.10.630.10">
    <property type="entry name" value="Cytochrome P450"/>
    <property type="match status" value="1"/>
</dbReference>
<comment type="similarity">
    <text evidence="4 14">Belongs to the cytochrome P450 family.</text>
</comment>
<comment type="subcellular location">
    <subcellularLocation>
        <location evidence="2">Membrane</location>
    </subcellularLocation>
</comment>
<dbReference type="InterPro" id="IPR002403">
    <property type="entry name" value="Cyt_P450_E_grp-IV"/>
</dbReference>
<keyword evidence="10 13" id="KW-0408">Iron</keyword>
<evidence type="ECO:0000256" key="8">
    <source>
        <dbReference type="ARBA" id="ARBA00022989"/>
    </source>
</evidence>
<keyword evidence="7 13" id="KW-0479">Metal-binding</keyword>
<evidence type="ECO:0000313" key="15">
    <source>
        <dbReference type="EMBL" id="KAK0481579.1"/>
    </source>
</evidence>
<evidence type="ECO:0000256" key="5">
    <source>
        <dbReference type="ARBA" id="ARBA00022617"/>
    </source>
</evidence>
<keyword evidence="6" id="KW-0812">Transmembrane</keyword>
<accession>A0AA39PDI0</accession>
<name>A0AA39PDI0_9AGAR</name>
<dbReference type="InterPro" id="IPR050121">
    <property type="entry name" value="Cytochrome_P450_monoxygenase"/>
</dbReference>
<dbReference type="InterPro" id="IPR001128">
    <property type="entry name" value="Cyt_P450"/>
</dbReference>
<protein>
    <submittedName>
        <fullName evidence="15">Cytochrome P450</fullName>
    </submittedName>
</protein>